<evidence type="ECO:0000313" key="2">
    <source>
        <dbReference type="Proteomes" id="UP000887159"/>
    </source>
</evidence>
<comment type="caution">
    <text evidence="1">The sequence shown here is derived from an EMBL/GenBank/DDBJ whole genome shotgun (WGS) entry which is preliminary data.</text>
</comment>
<protein>
    <submittedName>
        <fullName evidence="1">Uncharacterized protein</fullName>
    </submittedName>
</protein>
<dbReference type="GO" id="GO:0003676">
    <property type="term" value="F:nucleic acid binding"/>
    <property type="evidence" value="ECO:0007669"/>
    <property type="project" value="InterPro"/>
</dbReference>
<proteinExistence type="predicted"/>
<dbReference type="Proteomes" id="UP000887159">
    <property type="component" value="Unassembled WGS sequence"/>
</dbReference>
<sequence>MEGLTDQPGEASKAILGVFSFGESLELVFIHDTFMKEMHTDHTVSAFGWTIALHVFSRGNVNAHTYRDDILDADVCEHSYVQTISDVFVLQDDNRRSHRDHIVDAYLEHETIQCMQ</sequence>
<dbReference type="Gene3D" id="3.30.420.10">
    <property type="entry name" value="Ribonuclease H-like superfamily/Ribonuclease H"/>
    <property type="match status" value="1"/>
</dbReference>
<evidence type="ECO:0000313" key="1">
    <source>
        <dbReference type="EMBL" id="GFY08311.1"/>
    </source>
</evidence>
<name>A0A8X6S9S9_TRICX</name>
<organism evidence="1 2">
    <name type="scientific">Trichonephila clavipes</name>
    <name type="common">Golden silk orbweaver</name>
    <name type="synonym">Nephila clavipes</name>
    <dbReference type="NCBI Taxonomy" id="2585209"/>
    <lineage>
        <taxon>Eukaryota</taxon>
        <taxon>Metazoa</taxon>
        <taxon>Ecdysozoa</taxon>
        <taxon>Arthropoda</taxon>
        <taxon>Chelicerata</taxon>
        <taxon>Arachnida</taxon>
        <taxon>Araneae</taxon>
        <taxon>Araneomorphae</taxon>
        <taxon>Entelegynae</taxon>
        <taxon>Araneoidea</taxon>
        <taxon>Nephilidae</taxon>
        <taxon>Trichonephila</taxon>
    </lineage>
</organism>
<dbReference type="EMBL" id="BMAU01021280">
    <property type="protein sequence ID" value="GFY08311.1"/>
    <property type="molecule type" value="Genomic_DNA"/>
</dbReference>
<gene>
    <name evidence="1" type="ORF">TNCV_1357171</name>
</gene>
<dbReference type="AlphaFoldDB" id="A0A8X6S9S9"/>
<accession>A0A8X6S9S9</accession>
<keyword evidence="2" id="KW-1185">Reference proteome</keyword>
<reference evidence="1" key="1">
    <citation type="submission" date="2020-08" db="EMBL/GenBank/DDBJ databases">
        <title>Multicomponent nature underlies the extraordinary mechanical properties of spider dragline silk.</title>
        <authorList>
            <person name="Kono N."/>
            <person name="Nakamura H."/>
            <person name="Mori M."/>
            <person name="Yoshida Y."/>
            <person name="Ohtoshi R."/>
            <person name="Malay A.D."/>
            <person name="Moran D.A.P."/>
            <person name="Tomita M."/>
            <person name="Numata K."/>
            <person name="Arakawa K."/>
        </authorList>
    </citation>
    <scope>NUCLEOTIDE SEQUENCE</scope>
</reference>
<dbReference type="InterPro" id="IPR036397">
    <property type="entry name" value="RNaseH_sf"/>
</dbReference>